<dbReference type="Proteomes" id="UP000437068">
    <property type="component" value="Unassembled WGS sequence"/>
</dbReference>
<evidence type="ECO:0000313" key="5">
    <source>
        <dbReference type="Proteomes" id="UP000437068"/>
    </source>
</evidence>
<evidence type="ECO:0000313" key="3">
    <source>
        <dbReference type="EMBL" id="KAE9296251.1"/>
    </source>
</evidence>
<evidence type="ECO:0000313" key="1">
    <source>
        <dbReference type="EMBL" id="KAE8931129.1"/>
    </source>
</evidence>
<dbReference type="AlphaFoldDB" id="A0A6A3T4Q8"/>
<protein>
    <submittedName>
        <fullName evidence="2">Uncharacterized protein</fullName>
    </submittedName>
</protein>
<dbReference type="EMBL" id="QXGF01001282">
    <property type="protein sequence ID" value="KAE8931129.1"/>
    <property type="molecule type" value="Genomic_DNA"/>
</dbReference>
<reference evidence="4 5" key="1">
    <citation type="submission" date="2018-08" db="EMBL/GenBank/DDBJ databases">
        <title>Genomic investigation of the strawberry pathogen Phytophthora fragariae indicates pathogenicity is determined by transcriptional variation in three key races.</title>
        <authorList>
            <person name="Adams T.M."/>
            <person name="Armitage A.D."/>
            <person name="Sobczyk M.K."/>
            <person name="Bates H.J."/>
            <person name="Dunwell J.M."/>
            <person name="Nellist C.F."/>
            <person name="Harrison R.J."/>
        </authorList>
    </citation>
    <scope>NUCLEOTIDE SEQUENCE [LARGE SCALE GENOMIC DNA]</scope>
    <source>
        <strain evidence="3 5">A4</strain>
        <strain evidence="2 6">NOV-5</strain>
        <strain evidence="1 4">NOV-9</strain>
    </source>
</reference>
<evidence type="ECO:0000313" key="6">
    <source>
        <dbReference type="Proteomes" id="UP000440732"/>
    </source>
</evidence>
<sequence length="167" mass="19271">MMTAEDLKPLRIQNGLRIKFDIPSDEMPELSTVQNIVYNYAKTKLVSHARVQDITSLAREKVNPSWTEDENEYIMFKWSYDVDGNAGPGNGTDKKPFIVRVTTKSLLRRLDRRPGSFILHIDRSALVDSRTIQLQERDPEQKLQELLSRDALLRMTKRYCVSSCPAE</sequence>
<dbReference type="Proteomes" id="UP000440732">
    <property type="component" value="Unassembled WGS sequence"/>
</dbReference>
<dbReference type="EMBL" id="QXGE01001194">
    <property type="protein sequence ID" value="KAE9296251.1"/>
    <property type="molecule type" value="Genomic_DNA"/>
</dbReference>
<gene>
    <name evidence="3" type="ORF">PF001_g16953</name>
    <name evidence="2" type="ORF">PF006_g16676</name>
    <name evidence="1" type="ORF">PF009_g18805</name>
</gene>
<dbReference type="EMBL" id="QXGA01001176">
    <property type="protein sequence ID" value="KAE9126677.1"/>
    <property type="molecule type" value="Genomic_DNA"/>
</dbReference>
<comment type="caution">
    <text evidence="2">The sequence shown here is derived from an EMBL/GenBank/DDBJ whole genome shotgun (WGS) entry which is preliminary data.</text>
</comment>
<organism evidence="2 6">
    <name type="scientific">Phytophthora fragariae</name>
    <dbReference type="NCBI Taxonomy" id="53985"/>
    <lineage>
        <taxon>Eukaryota</taxon>
        <taxon>Sar</taxon>
        <taxon>Stramenopiles</taxon>
        <taxon>Oomycota</taxon>
        <taxon>Peronosporomycetes</taxon>
        <taxon>Peronosporales</taxon>
        <taxon>Peronosporaceae</taxon>
        <taxon>Phytophthora</taxon>
    </lineage>
</organism>
<name>A0A6A3T4Q8_9STRA</name>
<evidence type="ECO:0000313" key="4">
    <source>
        <dbReference type="Proteomes" id="UP000429523"/>
    </source>
</evidence>
<accession>A0A6A3T4Q8</accession>
<proteinExistence type="predicted"/>
<dbReference type="Proteomes" id="UP000429523">
    <property type="component" value="Unassembled WGS sequence"/>
</dbReference>
<evidence type="ECO:0000313" key="2">
    <source>
        <dbReference type="EMBL" id="KAE9126677.1"/>
    </source>
</evidence>